<evidence type="ECO:0000256" key="5">
    <source>
        <dbReference type="ARBA" id="ARBA00022777"/>
    </source>
</evidence>
<keyword evidence="4" id="KW-0808">Transferase</keyword>
<dbReference type="STRING" id="929556.Solca_1469"/>
<dbReference type="PROSITE" id="PS50112">
    <property type="entry name" value="PAS"/>
    <property type="match status" value="1"/>
</dbReference>
<dbReference type="AlphaFoldDB" id="H8KQD2"/>
<organism evidence="10 11">
    <name type="scientific">Solitalea canadensis (strain ATCC 29591 / DSM 3403 / JCM 21819 / LMG 8368 / NBRC 15130 / NCIMB 12057 / USAM 9D)</name>
    <name type="common">Flexibacter canadensis</name>
    <dbReference type="NCBI Taxonomy" id="929556"/>
    <lineage>
        <taxon>Bacteria</taxon>
        <taxon>Pseudomonadati</taxon>
        <taxon>Bacteroidota</taxon>
        <taxon>Sphingobacteriia</taxon>
        <taxon>Sphingobacteriales</taxon>
        <taxon>Sphingobacteriaceae</taxon>
        <taxon>Solitalea</taxon>
    </lineage>
</organism>
<dbReference type="CDD" id="cd00082">
    <property type="entry name" value="HisKA"/>
    <property type="match status" value="1"/>
</dbReference>
<dbReference type="GO" id="GO:0000155">
    <property type="term" value="F:phosphorelay sensor kinase activity"/>
    <property type="evidence" value="ECO:0007669"/>
    <property type="project" value="InterPro"/>
</dbReference>
<dbReference type="Gene3D" id="1.10.287.130">
    <property type="match status" value="1"/>
</dbReference>
<accession>H8KQD2</accession>
<dbReference type="Gene3D" id="3.30.565.10">
    <property type="entry name" value="Histidine kinase-like ATPase, C-terminal domain"/>
    <property type="match status" value="1"/>
</dbReference>
<sequence length="424" mass="48426">MKIENNLYSTRNENRQFEALFDFAAIGIVLINETGEIINFNRQAELQFGYKKEEVIGCPVELLIPIKFHQNHSKFRDDFYKNPQNRPMGSGRDLYAQRKDGNEFPVEVSLSYYNTNGDMNVVAFIIDITVRKGNEAIVLKQKEELESFNDRIQQMNSELEQKIEDRTKMLKETLAELEKSKNEVSDALEREKELSDLKSRFVTMASHEFRTPLSTILSSASLIEHYNESDESEKRLKHIQRIKSGVTALKSILEDFLSLGKLEEGSVQAKPELVDAEFLIIEMESVIQDMQQLVKLGQTIVYSCNLTGKVFIDCSLFKNIAVNLISNSIKFSSENSVIEVACSNTSQYFIFKVKDNGIGISEEDQKHLFERFFRAKNAINVQGTGLGLHIIAKYLEMMNGSIEIKSELNKGSDFTVKIPQVNHE</sequence>
<evidence type="ECO:0000256" key="1">
    <source>
        <dbReference type="ARBA" id="ARBA00000085"/>
    </source>
</evidence>
<dbReference type="InterPro" id="IPR036097">
    <property type="entry name" value="HisK_dim/P_sf"/>
</dbReference>
<dbReference type="PANTHER" id="PTHR43711">
    <property type="entry name" value="TWO-COMPONENT HISTIDINE KINASE"/>
    <property type="match status" value="1"/>
</dbReference>
<evidence type="ECO:0000259" key="9">
    <source>
        <dbReference type="PROSITE" id="PS50112"/>
    </source>
</evidence>
<dbReference type="eggNOG" id="COG2205">
    <property type="taxonomic scope" value="Bacteria"/>
</dbReference>
<dbReference type="SMART" id="SM00387">
    <property type="entry name" value="HATPase_c"/>
    <property type="match status" value="1"/>
</dbReference>
<dbReference type="SMART" id="SM00388">
    <property type="entry name" value="HisKA"/>
    <property type="match status" value="1"/>
</dbReference>
<feature type="coiled-coil region" evidence="7">
    <location>
        <begin position="138"/>
        <end position="197"/>
    </location>
</feature>
<dbReference type="Pfam" id="PF02518">
    <property type="entry name" value="HATPase_c"/>
    <property type="match status" value="1"/>
</dbReference>
<feature type="domain" description="PAS" evidence="9">
    <location>
        <begin position="13"/>
        <end position="57"/>
    </location>
</feature>
<feature type="domain" description="Histidine kinase" evidence="8">
    <location>
        <begin position="204"/>
        <end position="422"/>
    </location>
</feature>
<keyword evidence="11" id="KW-1185">Reference proteome</keyword>
<evidence type="ECO:0000256" key="3">
    <source>
        <dbReference type="ARBA" id="ARBA00022553"/>
    </source>
</evidence>
<gene>
    <name evidence="10" type="ordered locus">Solca_1469</name>
</gene>
<dbReference type="HOGENOM" id="CLU_000445_89_2_10"/>
<proteinExistence type="predicted"/>
<keyword evidence="7" id="KW-0175">Coiled coil</keyword>
<dbReference type="PANTHER" id="PTHR43711:SF26">
    <property type="entry name" value="SENSOR HISTIDINE KINASE RCSC"/>
    <property type="match status" value="1"/>
</dbReference>
<name>H8KQD2_SOLCM</name>
<dbReference type="EC" id="2.7.13.3" evidence="2"/>
<dbReference type="NCBIfam" id="TIGR00229">
    <property type="entry name" value="sensory_box"/>
    <property type="match status" value="1"/>
</dbReference>
<dbReference type="CDD" id="cd00130">
    <property type="entry name" value="PAS"/>
    <property type="match status" value="1"/>
</dbReference>
<dbReference type="Gene3D" id="3.30.450.20">
    <property type="entry name" value="PAS domain"/>
    <property type="match status" value="1"/>
</dbReference>
<dbReference type="InterPro" id="IPR035965">
    <property type="entry name" value="PAS-like_dom_sf"/>
</dbReference>
<dbReference type="KEGG" id="scn:Solca_1469"/>
<dbReference type="OrthoDB" id="9808408at2"/>
<dbReference type="InterPro" id="IPR000014">
    <property type="entry name" value="PAS"/>
</dbReference>
<dbReference type="SUPFAM" id="SSF55785">
    <property type="entry name" value="PYP-like sensor domain (PAS domain)"/>
    <property type="match status" value="1"/>
</dbReference>
<evidence type="ECO:0000256" key="2">
    <source>
        <dbReference type="ARBA" id="ARBA00012438"/>
    </source>
</evidence>
<keyword evidence="3" id="KW-0597">Phosphoprotein</keyword>
<evidence type="ECO:0000259" key="8">
    <source>
        <dbReference type="PROSITE" id="PS50109"/>
    </source>
</evidence>
<dbReference type="InterPro" id="IPR005467">
    <property type="entry name" value="His_kinase_dom"/>
</dbReference>
<dbReference type="PROSITE" id="PS50109">
    <property type="entry name" value="HIS_KIN"/>
    <property type="match status" value="1"/>
</dbReference>
<dbReference type="Proteomes" id="UP000007590">
    <property type="component" value="Chromosome"/>
</dbReference>
<protein>
    <recommendedName>
        <fullName evidence="2">histidine kinase</fullName>
        <ecNumber evidence="2">2.7.13.3</ecNumber>
    </recommendedName>
</protein>
<dbReference type="eggNOG" id="COG3829">
    <property type="taxonomic scope" value="Bacteria"/>
</dbReference>
<evidence type="ECO:0000256" key="6">
    <source>
        <dbReference type="ARBA" id="ARBA00023012"/>
    </source>
</evidence>
<evidence type="ECO:0000313" key="11">
    <source>
        <dbReference type="Proteomes" id="UP000007590"/>
    </source>
</evidence>
<keyword evidence="6" id="KW-0902">Two-component regulatory system</keyword>
<dbReference type="Pfam" id="PF13426">
    <property type="entry name" value="PAS_9"/>
    <property type="match status" value="1"/>
</dbReference>
<dbReference type="InterPro" id="IPR003661">
    <property type="entry name" value="HisK_dim/P_dom"/>
</dbReference>
<dbReference type="SUPFAM" id="SSF55874">
    <property type="entry name" value="ATPase domain of HSP90 chaperone/DNA topoisomerase II/histidine kinase"/>
    <property type="match status" value="1"/>
</dbReference>
<dbReference type="InterPro" id="IPR004358">
    <property type="entry name" value="Sig_transdc_His_kin-like_C"/>
</dbReference>
<dbReference type="SMART" id="SM00091">
    <property type="entry name" value="PAS"/>
    <property type="match status" value="1"/>
</dbReference>
<evidence type="ECO:0000256" key="7">
    <source>
        <dbReference type="SAM" id="Coils"/>
    </source>
</evidence>
<dbReference type="InterPro" id="IPR003594">
    <property type="entry name" value="HATPase_dom"/>
</dbReference>
<dbReference type="PRINTS" id="PR00344">
    <property type="entry name" value="BCTRLSENSOR"/>
</dbReference>
<reference evidence="10" key="1">
    <citation type="submission" date="2012-02" db="EMBL/GenBank/DDBJ databases">
        <title>The complete genome of Solitalea canadensis DSM 3403.</title>
        <authorList>
            <consortium name="US DOE Joint Genome Institute (JGI-PGF)"/>
            <person name="Lucas S."/>
            <person name="Copeland A."/>
            <person name="Lapidus A."/>
            <person name="Glavina del Rio T."/>
            <person name="Dalin E."/>
            <person name="Tice H."/>
            <person name="Bruce D."/>
            <person name="Goodwin L."/>
            <person name="Pitluck S."/>
            <person name="Peters L."/>
            <person name="Ovchinnikova G."/>
            <person name="Lu M."/>
            <person name="Kyrpides N."/>
            <person name="Mavromatis K."/>
            <person name="Ivanova N."/>
            <person name="Brettin T."/>
            <person name="Detter J.C."/>
            <person name="Han C."/>
            <person name="Larimer F."/>
            <person name="Land M."/>
            <person name="Hauser L."/>
            <person name="Markowitz V."/>
            <person name="Cheng J.-F."/>
            <person name="Hugenholtz P."/>
            <person name="Woyke T."/>
            <person name="Wu D."/>
            <person name="Spring S."/>
            <person name="Schroeder M."/>
            <person name="Kopitz M."/>
            <person name="Brambilla E."/>
            <person name="Klenk H.-P."/>
            <person name="Eisen J.A."/>
        </authorList>
    </citation>
    <scope>NUCLEOTIDE SEQUENCE</scope>
    <source>
        <strain evidence="10">DSM 3403</strain>
    </source>
</reference>
<dbReference type="InterPro" id="IPR036890">
    <property type="entry name" value="HATPase_C_sf"/>
</dbReference>
<dbReference type="RefSeq" id="WP_014679775.1">
    <property type="nucleotide sequence ID" value="NC_017770.1"/>
</dbReference>
<keyword evidence="5" id="KW-0418">Kinase</keyword>
<comment type="catalytic activity">
    <reaction evidence="1">
        <text>ATP + protein L-histidine = ADP + protein N-phospho-L-histidine.</text>
        <dbReference type="EC" id="2.7.13.3"/>
    </reaction>
</comment>
<dbReference type="EMBL" id="CP003349">
    <property type="protein sequence ID" value="AFD06548.1"/>
    <property type="molecule type" value="Genomic_DNA"/>
</dbReference>
<dbReference type="SUPFAM" id="SSF47384">
    <property type="entry name" value="Homodimeric domain of signal transducing histidine kinase"/>
    <property type="match status" value="1"/>
</dbReference>
<dbReference type="Pfam" id="PF00512">
    <property type="entry name" value="HisKA"/>
    <property type="match status" value="1"/>
</dbReference>
<dbReference type="InterPro" id="IPR050736">
    <property type="entry name" value="Sensor_HK_Regulatory"/>
</dbReference>
<dbReference type="CDD" id="cd00075">
    <property type="entry name" value="HATPase"/>
    <property type="match status" value="1"/>
</dbReference>
<evidence type="ECO:0000256" key="4">
    <source>
        <dbReference type="ARBA" id="ARBA00022679"/>
    </source>
</evidence>
<evidence type="ECO:0000313" key="10">
    <source>
        <dbReference type="EMBL" id="AFD06548.1"/>
    </source>
</evidence>